<evidence type="ECO:0008006" key="4">
    <source>
        <dbReference type="Google" id="ProtNLM"/>
    </source>
</evidence>
<gene>
    <name evidence="2" type="ORF">H8S57_13475</name>
</gene>
<dbReference type="RefSeq" id="WP_186908553.1">
    <property type="nucleotide sequence ID" value="NZ_JACOPP010000023.1"/>
</dbReference>
<accession>A0A8J6JH59</accession>
<keyword evidence="3" id="KW-1185">Reference proteome</keyword>
<feature type="chain" id="PRO_5035195107" description="Cohesin domain-containing protein" evidence="1">
    <location>
        <begin position="28"/>
        <end position="205"/>
    </location>
</feature>
<sequence length="205" mass="21449">MVKLRKLVSTLCAFALLLSALLCSAAAADVRGTQRSAFAGQTIDCKIVDATTGEEQVVYLAIPTHATADEQQAIIDAAIKDALGIPTLFYDPDTTGAFPISKKYNLGISANASVSLGSGTLDGNMSISYCEFVNHNASSGTNVTVTFRNRTQSGISNVSANISGTRVTVFVTRLQDGFPMSSGDSISVTGVSNKTFTSNVYISSI</sequence>
<dbReference type="Proteomes" id="UP000661435">
    <property type="component" value="Unassembled WGS sequence"/>
</dbReference>
<keyword evidence="1" id="KW-0732">Signal</keyword>
<dbReference type="EMBL" id="JACOPP010000023">
    <property type="protein sequence ID" value="MBC5734725.1"/>
    <property type="molecule type" value="Genomic_DNA"/>
</dbReference>
<evidence type="ECO:0000313" key="3">
    <source>
        <dbReference type="Proteomes" id="UP000661435"/>
    </source>
</evidence>
<comment type="caution">
    <text evidence="2">The sequence shown here is derived from an EMBL/GenBank/DDBJ whole genome shotgun (WGS) entry which is preliminary data.</text>
</comment>
<organism evidence="2 3">
    <name type="scientific">Lawsonibacter hominis</name>
    <dbReference type="NCBI Taxonomy" id="2763053"/>
    <lineage>
        <taxon>Bacteria</taxon>
        <taxon>Bacillati</taxon>
        <taxon>Bacillota</taxon>
        <taxon>Clostridia</taxon>
        <taxon>Eubacteriales</taxon>
        <taxon>Oscillospiraceae</taxon>
        <taxon>Lawsonibacter</taxon>
    </lineage>
</organism>
<evidence type="ECO:0000313" key="2">
    <source>
        <dbReference type="EMBL" id="MBC5734725.1"/>
    </source>
</evidence>
<reference evidence="2" key="1">
    <citation type="submission" date="2020-08" db="EMBL/GenBank/DDBJ databases">
        <title>Genome public.</title>
        <authorList>
            <person name="Liu C."/>
            <person name="Sun Q."/>
        </authorList>
    </citation>
    <scope>NUCLEOTIDE SEQUENCE</scope>
    <source>
        <strain evidence="2">NSJ-51</strain>
    </source>
</reference>
<dbReference type="AlphaFoldDB" id="A0A8J6JH59"/>
<name>A0A8J6JH59_9FIRM</name>
<evidence type="ECO:0000256" key="1">
    <source>
        <dbReference type="SAM" id="SignalP"/>
    </source>
</evidence>
<protein>
    <recommendedName>
        <fullName evidence="4">Cohesin domain-containing protein</fullName>
    </recommendedName>
</protein>
<proteinExistence type="predicted"/>
<feature type="signal peptide" evidence="1">
    <location>
        <begin position="1"/>
        <end position="27"/>
    </location>
</feature>